<dbReference type="InterPro" id="IPR022653">
    <property type="entry name" value="De-COase2_pyr-phos_BS"/>
</dbReference>
<comment type="pathway">
    <text evidence="6 9">Amino-acid biosynthesis; L-lysine biosynthesis via DAP pathway; L-lysine from DL-2,6-diaminopimelate: step 1/1.</text>
</comment>
<dbReference type="InterPro" id="IPR029066">
    <property type="entry name" value="PLP-binding_barrel"/>
</dbReference>
<keyword evidence="4 6" id="KW-0457">Lysine biosynthesis</keyword>
<dbReference type="Proteomes" id="UP000199202">
    <property type="component" value="Unassembled WGS sequence"/>
</dbReference>
<name>A0A1G8DN39_9ACTN</name>
<dbReference type="InterPro" id="IPR000183">
    <property type="entry name" value="Orn/DAP/Arg_de-COase"/>
</dbReference>
<dbReference type="Gene3D" id="2.40.37.10">
    <property type="entry name" value="Lyase, Ornithine Decarboxylase, Chain A, domain 1"/>
    <property type="match status" value="1"/>
</dbReference>
<feature type="binding site" evidence="6">
    <location>
        <position position="396"/>
    </location>
    <ligand>
        <name>pyridoxal 5'-phosphate</name>
        <dbReference type="ChEBI" id="CHEBI:597326"/>
    </ligand>
</feature>
<keyword evidence="12" id="KW-1185">Reference proteome</keyword>
<dbReference type="EMBL" id="FNDJ01000002">
    <property type="protein sequence ID" value="SDH59113.1"/>
    <property type="molecule type" value="Genomic_DNA"/>
</dbReference>
<evidence type="ECO:0000313" key="12">
    <source>
        <dbReference type="Proteomes" id="UP000199202"/>
    </source>
</evidence>
<comment type="similarity">
    <text evidence="6">Belongs to the Orn/Lys/Arg decarboxylase class-II family. LysA subfamily.</text>
</comment>
<dbReference type="Pfam" id="PF02784">
    <property type="entry name" value="Orn_Arg_deC_N"/>
    <property type="match status" value="1"/>
</dbReference>
<dbReference type="PROSITE" id="PS00878">
    <property type="entry name" value="ODR_DC_2_1"/>
    <property type="match status" value="1"/>
</dbReference>
<dbReference type="PANTHER" id="PTHR43727:SF2">
    <property type="entry name" value="GROUP IV DECARBOXYLASE"/>
    <property type="match status" value="1"/>
</dbReference>
<evidence type="ECO:0000256" key="9">
    <source>
        <dbReference type="RuleBase" id="RU003738"/>
    </source>
</evidence>
<dbReference type="PRINTS" id="PR01179">
    <property type="entry name" value="ODADCRBXLASE"/>
</dbReference>
<evidence type="ECO:0000259" key="10">
    <source>
        <dbReference type="Pfam" id="PF02784"/>
    </source>
</evidence>
<evidence type="ECO:0000256" key="4">
    <source>
        <dbReference type="ARBA" id="ARBA00023154"/>
    </source>
</evidence>
<evidence type="ECO:0000256" key="5">
    <source>
        <dbReference type="ARBA" id="ARBA00023239"/>
    </source>
</evidence>
<dbReference type="STRING" id="633440.SAMN05421869_102620"/>
<evidence type="ECO:0000313" key="11">
    <source>
        <dbReference type="EMBL" id="SDH59113.1"/>
    </source>
</evidence>
<dbReference type="GO" id="GO:0030170">
    <property type="term" value="F:pyridoxal phosphate binding"/>
    <property type="evidence" value="ECO:0007669"/>
    <property type="project" value="UniProtKB-UniRule"/>
</dbReference>
<dbReference type="Gene3D" id="3.20.20.10">
    <property type="entry name" value="Alanine racemase"/>
    <property type="match status" value="1"/>
</dbReference>
<feature type="domain" description="Orn/DAP/Arg decarboxylase 2 N-terminal" evidence="10">
    <location>
        <begin position="50"/>
        <end position="302"/>
    </location>
</feature>
<keyword evidence="6" id="KW-0028">Amino-acid biosynthesis</keyword>
<proteinExistence type="inferred from homology"/>
<dbReference type="PANTHER" id="PTHR43727">
    <property type="entry name" value="DIAMINOPIMELATE DECARBOXYLASE"/>
    <property type="match status" value="1"/>
</dbReference>
<feature type="binding site" evidence="6">
    <location>
        <position position="396"/>
    </location>
    <ligand>
        <name>substrate</name>
    </ligand>
</feature>
<dbReference type="AlphaFoldDB" id="A0A1G8DN39"/>
<dbReference type="GO" id="GO:0008836">
    <property type="term" value="F:diaminopimelate decarboxylase activity"/>
    <property type="evidence" value="ECO:0007669"/>
    <property type="project" value="UniProtKB-UniRule"/>
</dbReference>
<organism evidence="11 12">
    <name type="scientific">Nonomuraea jiangxiensis</name>
    <dbReference type="NCBI Taxonomy" id="633440"/>
    <lineage>
        <taxon>Bacteria</taxon>
        <taxon>Bacillati</taxon>
        <taxon>Actinomycetota</taxon>
        <taxon>Actinomycetes</taxon>
        <taxon>Streptosporangiales</taxon>
        <taxon>Streptosporangiaceae</taxon>
        <taxon>Nonomuraea</taxon>
    </lineage>
</organism>
<keyword evidence="2 6" id="KW-0210">Decarboxylase</keyword>
<comment type="cofactor">
    <cofactor evidence="1 6 8 9">
        <name>pyridoxal 5'-phosphate</name>
        <dbReference type="ChEBI" id="CHEBI:597326"/>
    </cofactor>
</comment>
<feature type="binding site" evidence="6">
    <location>
        <position position="367"/>
    </location>
    <ligand>
        <name>substrate</name>
    </ligand>
</feature>
<evidence type="ECO:0000256" key="1">
    <source>
        <dbReference type="ARBA" id="ARBA00001933"/>
    </source>
</evidence>
<evidence type="ECO:0000256" key="2">
    <source>
        <dbReference type="ARBA" id="ARBA00022793"/>
    </source>
</evidence>
<feature type="binding site" evidence="6">
    <location>
        <position position="335"/>
    </location>
    <ligand>
        <name>substrate</name>
    </ligand>
</feature>
<dbReference type="PRINTS" id="PR01181">
    <property type="entry name" value="DAPDCRBXLASE"/>
</dbReference>
<dbReference type="HAMAP" id="MF_02120">
    <property type="entry name" value="LysA"/>
    <property type="match status" value="1"/>
</dbReference>
<dbReference type="SUPFAM" id="SSF51419">
    <property type="entry name" value="PLP-binding barrel"/>
    <property type="match status" value="1"/>
</dbReference>
<feature type="binding site" evidence="6">
    <location>
        <position position="254"/>
    </location>
    <ligand>
        <name>pyridoxal 5'-phosphate</name>
        <dbReference type="ChEBI" id="CHEBI:597326"/>
    </ligand>
</feature>
<dbReference type="RefSeq" id="WP_090929862.1">
    <property type="nucleotide sequence ID" value="NZ_FNDJ01000002.1"/>
</dbReference>
<evidence type="ECO:0000256" key="8">
    <source>
        <dbReference type="PIRSR" id="PIRSR600183-50"/>
    </source>
</evidence>
<keyword evidence="5 6" id="KW-0456">Lyase</keyword>
<dbReference type="InterPro" id="IPR009006">
    <property type="entry name" value="Ala_racemase/Decarboxylase_C"/>
</dbReference>
<dbReference type="GO" id="GO:0009089">
    <property type="term" value="P:lysine biosynthetic process via diaminopimelate"/>
    <property type="evidence" value="ECO:0007669"/>
    <property type="project" value="UniProtKB-UniRule"/>
</dbReference>
<feature type="active site" description="Proton donor" evidence="8">
    <location>
        <position position="366"/>
    </location>
</feature>
<sequence length="439" mass="46817">MDVLDRAPVLGAPWAPSMRSLPDGDAELAGVSLMEIVRRFGTPTYVLDEAEVRRRCRAYRAALPNSDIMYAAKAFLCRAMASWVRSEGLGLDVCSGGELALALATGFPAARIVFHGNAKTPRELREAVDAGVGRIVIDNLAEINHLAALVPAGRRQKVLVRVIPDIEAGAYAAIRTGGEDQKFGLSMANGSAAEAVHRVLDQRGLELAGLHCHLGSQISEVEPYELAARTMVEQLARIRDTRGVALPELDLGGGHGIAYLHDERGLDLERFGATVRATVEERAAGLGLPVPRLIIEPGRAISGPAGVSLYRVIAIKRGVRRTFVAVDGGMSDHPRTSLYGARYATTMIGRLSTAGPRAVTVVGHHCESGDTIAEDAVLPADIRPGDVLAVAATGAYHHSMASTYNLTCRPPVVAVTGGQARVVVRREDQDDLMRRDVGL</sequence>
<gene>
    <name evidence="6" type="primary">lysA</name>
    <name evidence="11" type="ORF">SAMN05421869_102620</name>
</gene>
<keyword evidence="3 6" id="KW-0663">Pyridoxal phosphate</keyword>
<feature type="binding site" evidence="6">
    <location>
        <position position="339"/>
    </location>
    <ligand>
        <name>substrate</name>
    </ligand>
</feature>
<feature type="binding site" evidence="6">
    <location>
        <position position="299"/>
    </location>
    <ligand>
        <name>substrate</name>
    </ligand>
</feature>
<dbReference type="NCBIfam" id="TIGR01048">
    <property type="entry name" value="lysA"/>
    <property type="match status" value="1"/>
</dbReference>
<comment type="catalytic activity">
    <reaction evidence="6 9">
        <text>meso-2,6-diaminopimelate + H(+) = L-lysine + CO2</text>
        <dbReference type="Rhea" id="RHEA:15101"/>
        <dbReference type="ChEBI" id="CHEBI:15378"/>
        <dbReference type="ChEBI" id="CHEBI:16526"/>
        <dbReference type="ChEBI" id="CHEBI:32551"/>
        <dbReference type="ChEBI" id="CHEBI:57791"/>
        <dbReference type="EC" id="4.1.1.20"/>
    </reaction>
</comment>
<dbReference type="SUPFAM" id="SSF50621">
    <property type="entry name" value="Alanine racemase C-terminal domain-like"/>
    <property type="match status" value="1"/>
</dbReference>
<dbReference type="EC" id="4.1.1.20" evidence="6 7"/>
<reference evidence="11 12" key="1">
    <citation type="submission" date="2016-10" db="EMBL/GenBank/DDBJ databases">
        <authorList>
            <person name="de Groot N.N."/>
        </authorList>
    </citation>
    <scope>NUCLEOTIDE SEQUENCE [LARGE SCALE GENOMIC DNA]</scope>
    <source>
        <strain evidence="11 12">CGMCC 4.6533</strain>
    </source>
</reference>
<protein>
    <recommendedName>
        <fullName evidence="6 7">Diaminopimelate decarboxylase</fullName>
        <shortName evidence="6">DAP decarboxylase</shortName>
        <shortName evidence="6">DAPDC</shortName>
        <ecNumber evidence="6 7">4.1.1.20</ecNumber>
    </recommendedName>
</protein>
<dbReference type="OrthoDB" id="9802241at2"/>
<comment type="subunit">
    <text evidence="6">Homodimer.</text>
</comment>
<evidence type="ECO:0000256" key="7">
    <source>
        <dbReference type="NCBIfam" id="TIGR01048"/>
    </source>
</evidence>
<evidence type="ECO:0000256" key="6">
    <source>
        <dbReference type="HAMAP-Rule" id="MF_02120"/>
    </source>
</evidence>
<feature type="binding site" evidence="6">
    <location>
        <begin position="296"/>
        <end position="299"/>
    </location>
    <ligand>
        <name>pyridoxal 5'-phosphate</name>
        <dbReference type="ChEBI" id="CHEBI:597326"/>
    </ligand>
</feature>
<dbReference type="UniPathway" id="UPA00034">
    <property type="reaction ID" value="UER00027"/>
</dbReference>
<comment type="function">
    <text evidence="6">Specifically catalyzes the decarboxylation of meso-diaminopimelate (meso-DAP) to L-lysine.</text>
</comment>
<accession>A0A1G8DN39</accession>
<feature type="modified residue" description="N6-(pyridoxal phosphate)lysine" evidence="6 8">
    <location>
        <position position="73"/>
    </location>
</feature>
<dbReference type="FunFam" id="3.20.20.10:FF:000003">
    <property type="entry name" value="Diaminopimelate decarboxylase"/>
    <property type="match status" value="1"/>
</dbReference>
<dbReference type="CDD" id="cd06828">
    <property type="entry name" value="PLPDE_III_DapDC"/>
    <property type="match status" value="1"/>
</dbReference>
<dbReference type="InterPro" id="IPR022644">
    <property type="entry name" value="De-COase2_N"/>
</dbReference>
<evidence type="ECO:0000256" key="3">
    <source>
        <dbReference type="ARBA" id="ARBA00022898"/>
    </source>
</evidence>
<dbReference type="InterPro" id="IPR002986">
    <property type="entry name" value="DAP_deCOOHase_LysA"/>
</dbReference>